<protein>
    <submittedName>
        <fullName evidence="2">Putative enzyme related to lactoylglutathione lyase</fullName>
    </submittedName>
</protein>
<dbReference type="OrthoDB" id="4565236at2"/>
<reference evidence="2 3" key="1">
    <citation type="submission" date="2019-06" db="EMBL/GenBank/DDBJ databases">
        <title>Genome sequencing of plant associated microbes to promote plant fitness in Sorghum bicolor and Oryza sativa.</title>
        <authorList>
            <person name="Coleman-Derr D."/>
        </authorList>
    </citation>
    <scope>NUCLEOTIDE SEQUENCE [LARGE SCALE GENOMIC DNA]</scope>
    <source>
        <strain evidence="2 3">KV-663</strain>
    </source>
</reference>
<keyword evidence="2" id="KW-0456">Lyase</keyword>
<proteinExistence type="predicted"/>
<dbReference type="Pfam" id="PF00903">
    <property type="entry name" value="Glyoxalase"/>
    <property type="match status" value="1"/>
</dbReference>
<keyword evidence="3" id="KW-1185">Reference proteome</keyword>
<dbReference type="RefSeq" id="WP_141846420.1">
    <property type="nucleotide sequence ID" value="NZ_VFPM01000004.1"/>
</dbReference>
<feature type="domain" description="VOC" evidence="1">
    <location>
        <begin position="3"/>
        <end position="112"/>
    </location>
</feature>
<name>A0A543HFR5_9MICO</name>
<evidence type="ECO:0000259" key="1">
    <source>
        <dbReference type="PROSITE" id="PS51819"/>
    </source>
</evidence>
<organism evidence="2 3">
    <name type="scientific">Humibacillus xanthopallidus</name>
    <dbReference type="NCBI Taxonomy" id="412689"/>
    <lineage>
        <taxon>Bacteria</taxon>
        <taxon>Bacillati</taxon>
        <taxon>Actinomycetota</taxon>
        <taxon>Actinomycetes</taxon>
        <taxon>Micrococcales</taxon>
        <taxon>Intrasporangiaceae</taxon>
        <taxon>Humibacillus</taxon>
    </lineage>
</organism>
<comment type="caution">
    <text evidence="2">The sequence shown here is derived from an EMBL/GenBank/DDBJ whole genome shotgun (WGS) entry which is preliminary data.</text>
</comment>
<evidence type="ECO:0000313" key="3">
    <source>
        <dbReference type="Proteomes" id="UP000316747"/>
    </source>
</evidence>
<dbReference type="EMBL" id="VFPM01000004">
    <property type="protein sequence ID" value="TQM57182.1"/>
    <property type="molecule type" value="Genomic_DNA"/>
</dbReference>
<dbReference type="Proteomes" id="UP000316747">
    <property type="component" value="Unassembled WGS sequence"/>
</dbReference>
<gene>
    <name evidence="2" type="ORF">FBY41_4003</name>
</gene>
<dbReference type="PROSITE" id="PS51819">
    <property type="entry name" value="VOC"/>
    <property type="match status" value="1"/>
</dbReference>
<dbReference type="AlphaFoldDB" id="A0A543HFR5"/>
<dbReference type="InterPro" id="IPR029068">
    <property type="entry name" value="Glyas_Bleomycin-R_OHBP_Dase"/>
</dbReference>
<dbReference type="Gene3D" id="3.10.180.10">
    <property type="entry name" value="2,3-Dihydroxybiphenyl 1,2-Dioxygenase, domain 1"/>
    <property type="match status" value="1"/>
</dbReference>
<accession>A0A543HFR5</accession>
<evidence type="ECO:0000313" key="2">
    <source>
        <dbReference type="EMBL" id="TQM57182.1"/>
    </source>
</evidence>
<dbReference type="InterPro" id="IPR004360">
    <property type="entry name" value="Glyas_Fos-R_dOase_dom"/>
</dbReference>
<sequence length="112" mass="11716">MTAVDTIIFPVADLTAAKSVFTTLLGAEPHTDQPYYVGYNVDGQEFALDPNGHRKGLRGTVPFWHVDDLDASSAALVAAGASVVQPPTEVGGGRRTTVIADADGNQFGLMQG</sequence>
<dbReference type="InterPro" id="IPR037523">
    <property type="entry name" value="VOC_core"/>
</dbReference>
<dbReference type="GO" id="GO:0016829">
    <property type="term" value="F:lyase activity"/>
    <property type="evidence" value="ECO:0007669"/>
    <property type="project" value="UniProtKB-KW"/>
</dbReference>
<dbReference type="SUPFAM" id="SSF54593">
    <property type="entry name" value="Glyoxalase/Bleomycin resistance protein/Dihydroxybiphenyl dioxygenase"/>
    <property type="match status" value="1"/>
</dbReference>